<evidence type="ECO:0000313" key="3">
    <source>
        <dbReference type="Proteomes" id="UP000295783"/>
    </source>
</evidence>
<dbReference type="SUPFAM" id="SSF53335">
    <property type="entry name" value="S-adenosyl-L-methionine-dependent methyltransferases"/>
    <property type="match status" value="1"/>
</dbReference>
<gene>
    <name evidence="2" type="ORF">A8950_0915</name>
</gene>
<name>A0A4R6WWE0_9PROT</name>
<dbReference type="Proteomes" id="UP000295783">
    <property type="component" value="Unassembled WGS sequence"/>
</dbReference>
<dbReference type="GO" id="GO:0032259">
    <property type="term" value="P:methylation"/>
    <property type="evidence" value="ECO:0007669"/>
    <property type="project" value="UniProtKB-KW"/>
</dbReference>
<dbReference type="NCBIfam" id="TIGR01444">
    <property type="entry name" value="fkbM_fam"/>
    <property type="match status" value="1"/>
</dbReference>
<evidence type="ECO:0000259" key="1">
    <source>
        <dbReference type="Pfam" id="PF05050"/>
    </source>
</evidence>
<sequence>MLQMLAETEPRRPNMQIDPRVIEAVKRYDAGMPVIGIPYKGKKLRYALPGKTPLWRVQTLFTKEPSTIEWLESIEMGGTLLDVGANVGMYTVFAAVIRDARVFAFEPESQNYALLCRNIVSNSLSERVTAFCCALSDEAKFSTIHLSDFTIGGSCHSFDESVDFKLEQRKSPFIQGCFSARIDQLIADGVMPVPSHIKLDVDGFEHKVIAGAAETLRNPAVKSLIIEINPHLAEHRGILDHLSELGFSYDPAQVARAARTEGAFTGVGEYVFRR</sequence>
<keyword evidence="2" id="KW-0808">Transferase</keyword>
<dbReference type="Pfam" id="PF05050">
    <property type="entry name" value="Methyltransf_21"/>
    <property type="match status" value="1"/>
</dbReference>
<accession>A0A4R6WWE0</accession>
<evidence type="ECO:0000313" key="2">
    <source>
        <dbReference type="EMBL" id="TDQ84364.1"/>
    </source>
</evidence>
<organism evidence="2 3">
    <name type="scientific">Dongia mobilis</name>
    <dbReference type="NCBI Taxonomy" id="578943"/>
    <lineage>
        <taxon>Bacteria</taxon>
        <taxon>Pseudomonadati</taxon>
        <taxon>Pseudomonadota</taxon>
        <taxon>Alphaproteobacteria</taxon>
        <taxon>Rhodospirillales</taxon>
        <taxon>Dongiaceae</taxon>
        <taxon>Dongia</taxon>
    </lineage>
</organism>
<dbReference type="Gene3D" id="3.40.50.150">
    <property type="entry name" value="Vaccinia Virus protein VP39"/>
    <property type="match status" value="1"/>
</dbReference>
<dbReference type="PANTHER" id="PTHR34203">
    <property type="entry name" value="METHYLTRANSFERASE, FKBM FAMILY PROTEIN"/>
    <property type="match status" value="1"/>
</dbReference>
<dbReference type="InterPro" id="IPR006342">
    <property type="entry name" value="FkbM_mtfrase"/>
</dbReference>
<reference evidence="2 3" key="1">
    <citation type="submission" date="2019-03" db="EMBL/GenBank/DDBJ databases">
        <title>Genomic Encyclopedia of Type Strains, Phase III (KMG-III): the genomes of soil and plant-associated and newly described type strains.</title>
        <authorList>
            <person name="Whitman W."/>
        </authorList>
    </citation>
    <scope>NUCLEOTIDE SEQUENCE [LARGE SCALE GENOMIC DNA]</scope>
    <source>
        <strain evidence="2 3">CGMCC 1.7660</strain>
    </source>
</reference>
<dbReference type="PANTHER" id="PTHR34203:SF15">
    <property type="entry name" value="SLL1173 PROTEIN"/>
    <property type="match status" value="1"/>
</dbReference>
<keyword evidence="3" id="KW-1185">Reference proteome</keyword>
<feature type="domain" description="Methyltransferase FkbM" evidence="1">
    <location>
        <begin position="82"/>
        <end position="249"/>
    </location>
</feature>
<keyword evidence="2" id="KW-0489">Methyltransferase</keyword>
<dbReference type="InterPro" id="IPR052514">
    <property type="entry name" value="SAM-dependent_MTase"/>
</dbReference>
<protein>
    <submittedName>
        <fullName evidence="2">FkbM family methyltransferase</fullName>
    </submittedName>
</protein>
<dbReference type="EMBL" id="SNYW01000006">
    <property type="protein sequence ID" value="TDQ84364.1"/>
    <property type="molecule type" value="Genomic_DNA"/>
</dbReference>
<dbReference type="AlphaFoldDB" id="A0A4R6WWE0"/>
<dbReference type="InterPro" id="IPR029063">
    <property type="entry name" value="SAM-dependent_MTases_sf"/>
</dbReference>
<dbReference type="OrthoDB" id="5679686at2"/>
<proteinExistence type="predicted"/>
<comment type="caution">
    <text evidence="2">The sequence shown here is derived from an EMBL/GenBank/DDBJ whole genome shotgun (WGS) entry which is preliminary data.</text>
</comment>
<dbReference type="GO" id="GO:0008168">
    <property type="term" value="F:methyltransferase activity"/>
    <property type="evidence" value="ECO:0007669"/>
    <property type="project" value="UniProtKB-KW"/>
</dbReference>